<dbReference type="SUPFAM" id="SSF53474">
    <property type="entry name" value="alpha/beta-Hydrolases"/>
    <property type="match status" value="1"/>
</dbReference>
<protein>
    <submittedName>
        <fullName evidence="5">Esterase</fullName>
    </submittedName>
</protein>
<dbReference type="SUPFAM" id="SSF48452">
    <property type="entry name" value="TPR-like"/>
    <property type="match status" value="1"/>
</dbReference>
<dbReference type="InterPro" id="IPR019734">
    <property type="entry name" value="TPR_rpt"/>
</dbReference>
<sequence length="421" mass="48774">MKNSIKTVLITGLFIFLQQFANSQTNQNQQFLQKVGAIDSLYSNTLKETRKIYVQLPADFKPDENIKYPVVFVLDGEVFLPTVNDVQNYYSGGFAPEMVIVGISNDKNRMRDLTTSKVTEMYGSPFKQENGEAANFSKFIETELIPFIENKYPVTNFRTLIGHSYGGLFTIYTLIHHPELFSNYLAIDPSLDWDNQRLIKEAKDKVLSADYKGKSLFMSLGGSGMPLNEIKKDTTDFTIFSRSNIAFSEILNQNKQNQLAFEWKFYPRDLHGTISFPSIMDGLISVFEWYQMENVDKYNMPTTTADEINKIVRYRQHKLETHFGYAVPPFPEFLINMQGYMSMDMDQMERAKMFFELTIEYYPNSPNSYDSMADYYERNGDNDKAIKFVTKAYEISGDDSYKERIEALKKKLTEANNVYKK</sequence>
<dbReference type="InterPro" id="IPR029058">
    <property type="entry name" value="AB_hydrolase_fold"/>
</dbReference>
<evidence type="ECO:0000313" key="5">
    <source>
        <dbReference type="EMBL" id="PQB06860.1"/>
    </source>
</evidence>
<organism evidence="5 6">
    <name type="scientific">Polaribacter filamentus</name>
    <dbReference type="NCBI Taxonomy" id="53483"/>
    <lineage>
        <taxon>Bacteria</taxon>
        <taxon>Pseudomonadati</taxon>
        <taxon>Bacteroidota</taxon>
        <taxon>Flavobacteriia</taxon>
        <taxon>Flavobacteriales</taxon>
        <taxon>Flavobacteriaceae</taxon>
    </lineage>
</organism>
<dbReference type="InterPro" id="IPR052558">
    <property type="entry name" value="Siderophore_Hydrolase_D"/>
</dbReference>
<comment type="similarity">
    <text evidence="1">Belongs to the esterase D family.</text>
</comment>
<proteinExistence type="inferred from homology"/>
<keyword evidence="4" id="KW-0732">Signal</keyword>
<dbReference type="InterPro" id="IPR011990">
    <property type="entry name" value="TPR-like_helical_dom_sf"/>
</dbReference>
<dbReference type="EMBL" id="MQUA01000013">
    <property type="protein sequence ID" value="PQB06860.1"/>
    <property type="molecule type" value="Genomic_DNA"/>
</dbReference>
<name>A0A2S7KW67_9FLAO</name>
<keyword evidence="6" id="KW-1185">Reference proteome</keyword>
<dbReference type="RefSeq" id="WP_104809103.1">
    <property type="nucleotide sequence ID" value="NZ_MQUA01000013.1"/>
</dbReference>
<dbReference type="PROSITE" id="PS50005">
    <property type="entry name" value="TPR"/>
    <property type="match status" value="1"/>
</dbReference>
<dbReference type="PANTHER" id="PTHR40841">
    <property type="entry name" value="SIDEROPHORE TRIACETYLFUSARININE C ESTERASE"/>
    <property type="match status" value="1"/>
</dbReference>
<dbReference type="PANTHER" id="PTHR40841:SF2">
    <property type="entry name" value="SIDEROPHORE-DEGRADING ESTERASE (EUROFUNG)"/>
    <property type="match status" value="1"/>
</dbReference>
<comment type="caution">
    <text evidence="5">The sequence shown here is derived from an EMBL/GenBank/DDBJ whole genome shotgun (WGS) entry which is preliminary data.</text>
</comment>
<feature type="chain" id="PRO_5015747316" evidence="4">
    <location>
        <begin position="22"/>
        <end position="421"/>
    </location>
</feature>
<keyword evidence="2" id="KW-0378">Hydrolase</keyword>
<keyword evidence="3" id="KW-0802">TPR repeat</keyword>
<dbReference type="AlphaFoldDB" id="A0A2S7KW67"/>
<dbReference type="GO" id="GO:0016788">
    <property type="term" value="F:hydrolase activity, acting on ester bonds"/>
    <property type="evidence" value="ECO:0007669"/>
    <property type="project" value="TreeGrafter"/>
</dbReference>
<dbReference type="Pfam" id="PF13181">
    <property type="entry name" value="TPR_8"/>
    <property type="match status" value="1"/>
</dbReference>
<dbReference type="Proteomes" id="UP000239522">
    <property type="component" value="Unassembled WGS sequence"/>
</dbReference>
<feature type="signal peptide" evidence="4">
    <location>
        <begin position="1"/>
        <end position="21"/>
    </location>
</feature>
<dbReference type="Pfam" id="PF00756">
    <property type="entry name" value="Esterase"/>
    <property type="match status" value="1"/>
</dbReference>
<evidence type="ECO:0000313" key="6">
    <source>
        <dbReference type="Proteomes" id="UP000239522"/>
    </source>
</evidence>
<feature type="repeat" description="TPR" evidence="3">
    <location>
        <begin position="366"/>
        <end position="399"/>
    </location>
</feature>
<dbReference type="InterPro" id="IPR000801">
    <property type="entry name" value="Esterase-like"/>
</dbReference>
<accession>A0A2S7KW67</accession>
<evidence type="ECO:0000256" key="1">
    <source>
        <dbReference type="ARBA" id="ARBA00005622"/>
    </source>
</evidence>
<reference evidence="5 6" key="1">
    <citation type="submission" date="2016-11" db="EMBL/GenBank/DDBJ databases">
        <title>Trade-off between light-utilization and light-protection in marine flavobacteria.</title>
        <authorList>
            <person name="Kumagai Y."/>
        </authorList>
    </citation>
    <scope>NUCLEOTIDE SEQUENCE [LARGE SCALE GENOMIC DNA]</scope>
    <source>
        <strain evidence="5 6">ATCC 700397</strain>
    </source>
</reference>
<dbReference type="Gene3D" id="3.40.50.1820">
    <property type="entry name" value="alpha/beta hydrolase"/>
    <property type="match status" value="1"/>
</dbReference>
<evidence type="ECO:0000256" key="3">
    <source>
        <dbReference type="PROSITE-ProRule" id="PRU00339"/>
    </source>
</evidence>
<gene>
    <name evidence="5" type="ORF">BST83_06615</name>
</gene>
<dbReference type="OrthoDB" id="9784036at2"/>
<evidence type="ECO:0000256" key="2">
    <source>
        <dbReference type="ARBA" id="ARBA00022801"/>
    </source>
</evidence>
<evidence type="ECO:0000256" key="4">
    <source>
        <dbReference type="SAM" id="SignalP"/>
    </source>
</evidence>